<accession>A0A7S4LFQ5</accession>
<feature type="compositionally biased region" description="Gly residues" evidence="1">
    <location>
        <begin position="107"/>
        <end position="121"/>
    </location>
</feature>
<proteinExistence type="predicted"/>
<sequence>MKPEGASNTAYGCHCGCTIDGGFAGPHNDTIPLNNDVTKLQGGTRMMSFGPHNAAKKDIAPDTVPHGGQNTAKKLLYSRTDRPWTGTAPGKAFSGLPYKSGPKHKGPGGPGAGAGPNSGGGLDDDWGDDEGRRLKGPRGPQGPGRQDALDTFMAPPPPAAMKCGKVQHPCMPYPHMANPVADNVSAAPSSGLNLKTGKGPGTFDQNPYAGAQMISAPAERVPQQQPIGRMKTNMPKKDTFGAYPAHMADPYQDDPLASLDKSAKGKRNPVIKTQNYKPQMPIVNVWDAPIGLQTKAGIKKGHAKITGEKTNYLSDKGRLGTTV</sequence>
<evidence type="ECO:0000256" key="1">
    <source>
        <dbReference type="SAM" id="MobiDB-lite"/>
    </source>
</evidence>
<dbReference type="EMBL" id="HBJA01108327">
    <property type="protein sequence ID" value="CAE0826164.1"/>
    <property type="molecule type" value="Transcribed_RNA"/>
</dbReference>
<gene>
    <name evidence="2" type="ORF">EGYM00163_LOCUS37416</name>
</gene>
<dbReference type="AlphaFoldDB" id="A0A7S4LFQ5"/>
<feature type="region of interest" description="Disordered" evidence="1">
    <location>
        <begin position="50"/>
        <end position="151"/>
    </location>
</feature>
<reference evidence="2" key="1">
    <citation type="submission" date="2021-01" db="EMBL/GenBank/DDBJ databases">
        <authorList>
            <person name="Corre E."/>
            <person name="Pelletier E."/>
            <person name="Niang G."/>
            <person name="Scheremetjew M."/>
            <person name="Finn R."/>
            <person name="Kale V."/>
            <person name="Holt S."/>
            <person name="Cochrane G."/>
            <person name="Meng A."/>
            <person name="Brown T."/>
            <person name="Cohen L."/>
        </authorList>
    </citation>
    <scope>NUCLEOTIDE SEQUENCE</scope>
    <source>
        <strain evidence="2">CCMP1594</strain>
    </source>
</reference>
<protein>
    <submittedName>
        <fullName evidence="2">Uncharacterized protein</fullName>
    </submittedName>
</protein>
<evidence type="ECO:0000313" key="2">
    <source>
        <dbReference type="EMBL" id="CAE0826164.1"/>
    </source>
</evidence>
<name>A0A7S4LFQ5_9EUGL</name>
<organism evidence="2">
    <name type="scientific">Eutreptiella gymnastica</name>
    <dbReference type="NCBI Taxonomy" id="73025"/>
    <lineage>
        <taxon>Eukaryota</taxon>
        <taxon>Discoba</taxon>
        <taxon>Euglenozoa</taxon>
        <taxon>Euglenida</taxon>
        <taxon>Spirocuta</taxon>
        <taxon>Euglenophyceae</taxon>
        <taxon>Eutreptiales</taxon>
        <taxon>Eutreptiaceae</taxon>
        <taxon>Eutreptiella</taxon>
    </lineage>
</organism>